<evidence type="ECO:0000256" key="1">
    <source>
        <dbReference type="SAM" id="MobiDB-lite"/>
    </source>
</evidence>
<feature type="region of interest" description="Disordered" evidence="1">
    <location>
        <begin position="31"/>
        <end position="64"/>
    </location>
</feature>
<proteinExistence type="predicted"/>
<dbReference type="EMBL" id="JAACXV010016524">
    <property type="protein sequence ID" value="KAF7264615.1"/>
    <property type="molecule type" value="Genomic_DNA"/>
</dbReference>
<keyword evidence="3" id="KW-1185">Reference proteome</keyword>
<name>A0A834M2P4_RHYFE</name>
<feature type="compositionally biased region" description="Basic and acidic residues" evidence="1">
    <location>
        <begin position="39"/>
        <end position="48"/>
    </location>
</feature>
<organism evidence="2 3">
    <name type="scientific">Rhynchophorus ferrugineus</name>
    <name type="common">Red palm weevil</name>
    <name type="synonym">Curculio ferrugineus</name>
    <dbReference type="NCBI Taxonomy" id="354439"/>
    <lineage>
        <taxon>Eukaryota</taxon>
        <taxon>Metazoa</taxon>
        <taxon>Ecdysozoa</taxon>
        <taxon>Arthropoda</taxon>
        <taxon>Hexapoda</taxon>
        <taxon>Insecta</taxon>
        <taxon>Pterygota</taxon>
        <taxon>Neoptera</taxon>
        <taxon>Endopterygota</taxon>
        <taxon>Coleoptera</taxon>
        <taxon>Polyphaga</taxon>
        <taxon>Cucujiformia</taxon>
        <taxon>Curculionidae</taxon>
        <taxon>Dryophthorinae</taxon>
        <taxon>Rhynchophorus</taxon>
    </lineage>
</organism>
<reference evidence="2" key="1">
    <citation type="submission" date="2020-08" db="EMBL/GenBank/DDBJ databases">
        <title>Genome sequencing and assembly of the red palm weevil Rhynchophorus ferrugineus.</title>
        <authorList>
            <person name="Dias G.B."/>
            <person name="Bergman C.M."/>
            <person name="Manee M."/>
        </authorList>
    </citation>
    <scope>NUCLEOTIDE SEQUENCE</scope>
    <source>
        <strain evidence="2">AA-2017</strain>
        <tissue evidence="2">Whole larva</tissue>
    </source>
</reference>
<evidence type="ECO:0000313" key="3">
    <source>
        <dbReference type="Proteomes" id="UP000625711"/>
    </source>
</evidence>
<comment type="caution">
    <text evidence="2">The sequence shown here is derived from an EMBL/GenBank/DDBJ whole genome shotgun (WGS) entry which is preliminary data.</text>
</comment>
<protein>
    <submittedName>
        <fullName evidence="2">Uncharacterized protein</fullName>
    </submittedName>
</protein>
<accession>A0A834M2P4</accession>
<feature type="compositionally biased region" description="Basic residues" evidence="1">
    <location>
        <begin position="49"/>
        <end position="64"/>
    </location>
</feature>
<gene>
    <name evidence="2" type="ORF">GWI33_022953</name>
</gene>
<evidence type="ECO:0000313" key="2">
    <source>
        <dbReference type="EMBL" id="KAF7264615.1"/>
    </source>
</evidence>
<sequence length="88" mass="9909">MNTPTATTTMKIPLQLERPQQRHSILAGVVARTKKRKTVREQRKDYTTKKKKKKPKTRGGRGGRGVRVHFLTALTCSQRAIEGVLSPV</sequence>
<dbReference type="AlphaFoldDB" id="A0A834M2P4"/>
<dbReference type="Proteomes" id="UP000625711">
    <property type="component" value="Unassembled WGS sequence"/>
</dbReference>